<dbReference type="EMBL" id="JAACFV010000177">
    <property type="protein sequence ID" value="KAF7503467.1"/>
    <property type="molecule type" value="Genomic_DNA"/>
</dbReference>
<protein>
    <submittedName>
        <fullName evidence="2">Uncharacterized protein</fullName>
    </submittedName>
</protein>
<accession>A0A8H7AA84</accession>
<keyword evidence="1" id="KW-0853">WD repeat</keyword>
<name>A0A8H7AA84_9EURO</name>
<proteinExistence type="predicted"/>
<dbReference type="OrthoDB" id="5408347at2759"/>
<sequence length="856" mass="95386">MDSLPRPSFWYESWMVGKPEAPATSARKRVAEELLLAIKDRVYDTQTLEELNLLINHECLCHEVENSESSTFIFRSALDIPVISELADQLSSCGVKYVNASSHVLRELQCRALLSVVAWLHLRGVTAHQADSHARWQEQINRLYQDLVWLPEEQIGATQEAFRRAQCSYLLSLVAAQQFVKAKPRIKDALEVASDLMQLGVVAVNIALGFGIGNMNNAVKDLYVNFARLLDSTRHTEPSDNRYHDLFKMQGLTRIAVALEFYSHIGAQSEQSHRTNDDLHTKALKCSRAAADVALGQVLQVLNSEDNECFEANLRRPSKFREQLSAVLDRGPASLDGYNYFYGILDCATQLASITDPQRYPPGFEERMRSIVARSRVANFRWKALEVLLTNPSSRPLQFQLVLTEAGQRSGPELQKQLRDEMTMVLECLGDSTSISITESSSSRQVMDRHDWFERDVPTSEITSEAQKFSVPLPRGSAFHRIRFSAAGLSTECSHAYFLNEKMVLIYSMSSLGESLGEQPIFRHAASELKYAAAALSERFVVLLVEESRVKSIRIFGYDGQMIGLDTFGREADRHQWNPNNLITIHETDDRTWIAVGGWVRQEGAHSGSIKMYCVHGNSEIATLTRQPVSFNRPKPNPLTMDLLKTLAFSPDGKRLVCATNNNRILVWRLSNNARPDGAPFILKKDIATDMSSGGISSTSLFESSLSHPYVLCTTLPSLERVVHEGEWSFVSPIGSAQVRVHERLVRDLVQLRKSGSILAGAVCPSVGIIALVERLGKHQARVVIMPMVAEKGGGLSALNPVPLGGSTLAIQDHEKLKNFPTALRFHETPNGYCLVAVDIEGKVVKKAWKKSIGMG</sequence>
<dbReference type="PROSITE" id="PS50082">
    <property type="entry name" value="WD_REPEATS_2"/>
    <property type="match status" value="1"/>
</dbReference>
<dbReference type="AlphaFoldDB" id="A0A8H7AA84"/>
<gene>
    <name evidence="2" type="ORF">GJ744_003726</name>
</gene>
<dbReference type="Proteomes" id="UP000606974">
    <property type="component" value="Unassembled WGS sequence"/>
</dbReference>
<organism evidence="2 3">
    <name type="scientific">Endocarpon pusillum</name>
    <dbReference type="NCBI Taxonomy" id="364733"/>
    <lineage>
        <taxon>Eukaryota</taxon>
        <taxon>Fungi</taxon>
        <taxon>Dikarya</taxon>
        <taxon>Ascomycota</taxon>
        <taxon>Pezizomycotina</taxon>
        <taxon>Eurotiomycetes</taxon>
        <taxon>Chaetothyriomycetidae</taxon>
        <taxon>Verrucariales</taxon>
        <taxon>Verrucariaceae</taxon>
        <taxon>Endocarpon</taxon>
    </lineage>
</organism>
<dbReference type="SUPFAM" id="SSF101908">
    <property type="entry name" value="Putative isomerase YbhE"/>
    <property type="match status" value="1"/>
</dbReference>
<dbReference type="InterPro" id="IPR001680">
    <property type="entry name" value="WD40_rpt"/>
</dbReference>
<evidence type="ECO:0000313" key="3">
    <source>
        <dbReference type="Proteomes" id="UP000606974"/>
    </source>
</evidence>
<evidence type="ECO:0000256" key="1">
    <source>
        <dbReference type="PROSITE-ProRule" id="PRU00221"/>
    </source>
</evidence>
<keyword evidence="3" id="KW-1185">Reference proteome</keyword>
<dbReference type="Gene3D" id="2.130.10.10">
    <property type="entry name" value="YVTN repeat-like/Quinoprotein amine dehydrogenase"/>
    <property type="match status" value="1"/>
</dbReference>
<comment type="caution">
    <text evidence="2">The sequence shown here is derived from an EMBL/GenBank/DDBJ whole genome shotgun (WGS) entry which is preliminary data.</text>
</comment>
<evidence type="ECO:0000313" key="2">
    <source>
        <dbReference type="EMBL" id="KAF7503467.1"/>
    </source>
</evidence>
<dbReference type="InterPro" id="IPR015943">
    <property type="entry name" value="WD40/YVTN_repeat-like_dom_sf"/>
</dbReference>
<reference evidence="2" key="1">
    <citation type="submission" date="2020-02" db="EMBL/GenBank/DDBJ databases">
        <authorList>
            <person name="Palmer J.M."/>
        </authorList>
    </citation>
    <scope>NUCLEOTIDE SEQUENCE</scope>
    <source>
        <strain evidence="2">EPUS1.4</strain>
        <tissue evidence="2">Thallus</tissue>
    </source>
</reference>
<feature type="repeat" description="WD" evidence="1">
    <location>
        <begin position="644"/>
        <end position="672"/>
    </location>
</feature>